<evidence type="ECO:0000313" key="2">
    <source>
        <dbReference type="Proteomes" id="UP000054549"/>
    </source>
</evidence>
<evidence type="ECO:0000313" key="1">
    <source>
        <dbReference type="EMBL" id="KIL57577.1"/>
    </source>
</evidence>
<gene>
    <name evidence="1" type="ORF">M378DRAFT_16143</name>
</gene>
<proteinExistence type="predicted"/>
<dbReference type="InParanoid" id="A0A0C2W8S7"/>
<accession>A0A0C2W8S7</accession>
<dbReference type="HOGENOM" id="CLU_2497401_0_0_1"/>
<keyword evidence="2" id="KW-1185">Reference proteome</keyword>
<dbReference type="EMBL" id="KN818364">
    <property type="protein sequence ID" value="KIL57577.1"/>
    <property type="molecule type" value="Genomic_DNA"/>
</dbReference>
<dbReference type="Proteomes" id="UP000054549">
    <property type="component" value="Unassembled WGS sequence"/>
</dbReference>
<name>A0A0C2W8S7_AMAMK</name>
<protein>
    <submittedName>
        <fullName evidence="1">Uncharacterized protein</fullName>
    </submittedName>
</protein>
<organism evidence="1 2">
    <name type="scientific">Amanita muscaria (strain Koide BX008)</name>
    <dbReference type="NCBI Taxonomy" id="946122"/>
    <lineage>
        <taxon>Eukaryota</taxon>
        <taxon>Fungi</taxon>
        <taxon>Dikarya</taxon>
        <taxon>Basidiomycota</taxon>
        <taxon>Agaricomycotina</taxon>
        <taxon>Agaricomycetes</taxon>
        <taxon>Agaricomycetidae</taxon>
        <taxon>Agaricales</taxon>
        <taxon>Pluteineae</taxon>
        <taxon>Amanitaceae</taxon>
        <taxon>Amanita</taxon>
    </lineage>
</organism>
<dbReference type="AlphaFoldDB" id="A0A0C2W8S7"/>
<sequence>MLVCHYRNGDLEDHIKLVTVDVIPQHETLQFPTLAPDLTTQISYKIMKMLAITHLLLIPIPIPRTISSRLSPAALQSSTKSAETES</sequence>
<reference evidence="1 2" key="1">
    <citation type="submission" date="2014-04" db="EMBL/GenBank/DDBJ databases">
        <title>Evolutionary Origins and Diversification of the Mycorrhizal Mutualists.</title>
        <authorList>
            <consortium name="DOE Joint Genome Institute"/>
            <consortium name="Mycorrhizal Genomics Consortium"/>
            <person name="Kohler A."/>
            <person name="Kuo A."/>
            <person name="Nagy L.G."/>
            <person name="Floudas D."/>
            <person name="Copeland A."/>
            <person name="Barry K.W."/>
            <person name="Cichocki N."/>
            <person name="Veneault-Fourrey C."/>
            <person name="LaButti K."/>
            <person name="Lindquist E.A."/>
            <person name="Lipzen A."/>
            <person name="Lundell T."/>
            <person name="Morin E."/>
            <person name="Murat C."/>
            <person name="Riley R."/>
            <person name="Ohm R."/>
            <person name="Sun H."/>
            <person name="Tunlid A."/>
            <person name="Henrissat B."/>
            <person name="Grigoriev I.V."/>
            <person name="Hibbett D.S."/>
            <person name="Martin F."/>
        </authorList>
    </citation>
    <scope>NUCLEOTIDE SEQUENCE [LARGE SCALE GENOMIC DNA]</scope>
    <source>
        <strain evidence="1 2">Koide BX008</strain>
    </source>
</reference>